<proteinExistence type="predicted"/>
<dbReference type="AlphaFoldDB" id="A0AAE1DUP1"/>
<gene>
    <name evidence="1" type="ORF">RRG08_015340</name>
</gene>
<accession>A0AAE1DUP1</accession>
<dbReference type="Proteomes" id="UP001283361">
    <property type="component" value="Unassembled WGS sequence"/>
</dbReference>
<comment type="caution">
    <text evidence="1">The sequence shown here is derived from an EMBL/GenBank/DDBJ whole genome shotgun (WGS) entry which is preliminary data.</text>
</comment>
<organism evidence="1 2">
    <name type="scientific">Elysia crispata</name>
    <name type="common">lettuce slug</name>
    <dbReference type="NCBI Taxonomy" id="231223"/>
    <lineage>
        <taxon>Eukaryota</taxon>
        <taxon>Metazoa</taxon>
        <taxon>Spiralia</taxon>
        <taxon>Lophotrochozoa</taxon>
        <taxon>Mollusca</taxon>
        <taxon>Gastropoda</taxon>
        <taxon>Heterobranchia</taxon>
        <taxon>Euthyneura</taxon>
        <taxon>Panpulmonata</taxon>
        <taxon>Sacoglossa</taxon>
        <taxon>Placobranchoidea</taxon>
        <taxon>Plakobranchidae</taxon>
        <taxon>Elysia</taxon>
    </lineage>
</organism>
<reference evidence="1" key="1">
    <citation type="journal article" date="2023" name="G3 (Bethesda)">
        <title>A reference genome for the long-term kleptoplast-retaining sea slug Elysia crispata morphotype clarki.</title>
        <authorList>
            <person name="Eastman K.E."/>
            <person name="Pendleton A.L."/>
            <person name="Shaikh M.A."/>
            <person name="Suttiyut T."/>
            <person name="Ogas R."/>
            <person name="Tomko P."/>
            <person name="Gavelis G."/>
            <person name="Widhalm J.R."/>
            <person name="Wisecaver J.H."/>
        </authorList>
    </citation>
    <scope>NUCLEOTIDE SEQUENCE</scope>
    <source>
        <strain evidence="1">ECLA1</strain>
    </source>
</reference>
<evidence type="ECO:0000313" key="2">
    <source>
        <dbReference type="Proteomes" id="UP001283361"/>
    </source>
</evidence>
<name>A0AAE1DUP1_9GAST</name>
<protein>
    <submittedName>
        <fullName evidence="1">Uncharacterized protein</fullName>
    </submittedName>
</protein>
<dbReference type="EMBL" id="JAWDGP010002462">
    <property type="protein sequence ID" value="KAK3783000.1"/>
    <property type="molecule type" value="Genomic_DNA"/>
</dbReference>
<evidence type="ECO:0000313" key="1">
    <source>
        <dbReference type="EMBL" id="KAK3783000.1"/>
    </source>
</evidence>
<sequence length="69" mass="7542">MGTDLIFGKIGDSQWPVLCPESDIVTVFGGVAVVHNYYQCNLVFASKTDLNSFHTLSSSDKNVLSNFRG</sequence>
<keyword evidence="2" id="KW-1185">Reference proteome</keyword>